<sequence>MDWAIDVGRMATIVESQLREYFHSPASPSCPAHLPTHPCPAHPPHLITMSFIQIPKNSDFPIQNLPYGIFSTVQNVGLEPFYSLETFSQPLLTPSPPLLQPSPRVGVAIGDQILNLSVLAAYNFFQQSLPELSHALHIFSATPRLIACIRIHRPLSPTQKIEFSSSIYT</sequence>
<dbReference type="GO" id="GO:0006559">
    <property type="term" value="P:L-phenylalanine catabolic process"/>
    <property type="evidence" value="ECO:0007669"/>
    <property type="project" value="UniProtKB-UniRule"/>
</dbReference>
<keyword evidence="2" id="KW-0828">Tyrosine catabolism</keyword>
<dbReference type="SUPFAM" id="SSF63433">
    <property type="entry name" value="Fumarylacetoacetate hydrolase, FAH, N-terminal domain"/>
    <property type="match status" value="1"/>
</dbReference>
<reference evidence="4 5" key="1">
    <citation type="journal article" date="2018" name="New Phytol.">
        <title>Phylogenomics of Endogonaceae and evolution of mycorrhizas within Mucoromycota.</title>
        <authorList>
            <person name="Chang Y."/>
            <person name="Desiro A."/>
            <person name="Na H."/>
            <person name="Sandor L."/>
            <person name="Lipzen A."/>
            <person name="Clum A."/>
            <person name="Barry K."/>
            <person name="Grigoriev I.V."/>
            <person name="Martin F.M."/>
            <person name="Stajich J.E."/>
            <person name="Smith M.E."/>
            <person name="Bonito G."/>
            <person name="Spatafora J.W."/>
        </authorList>
    </citation>
    <scope>NUCLEOTIDE SEQUENCE [LARGE SCALE GENOMIC DNA]</scope>
    <source>
        <strain evidence="4 5">GMNB39</strain>
    </source>
</reference>
<dbReference type="GO" id="GO:1902000">
    <property type="term" value="P:homogentisate catabolic process"/>
    <property type="evidence" value="ECO:0007669"/>
    <property type="project" value="TreeGrafter"/>
</dbReference>
<organism evidence="4 5">
    <name type="scientific">Jimgerdemannia flammicorona</name>
    <dbReference type="NCBI Taxonomy" id="994334"/>
    <lineage>
        <taxon>Eukaryota</taxon>
        <taxon>Fungi</taxon>
        <taxon>Fungi incertae sedis</taxon>
        <taxon>Mucoromycota</taxon>
        <taxon>Mucoromycotina</taxon>
        <taxon>Endogonomycetes</taxon>
        <taxon>Endogonales</taxon>
        <taxon>Endogonaceae</taxon>
        <taxon>Jimgerdemannia</taxon>
    </lineage>
</organism>
<dbReference type="InterPro" id="IPR005959">
    <property type="entry name" value="Fumarylacetoacetase"/>
</dbReference>
<evidence type="ECO:0000259" key="3">
    <source>
        <dbReference type="Pfam" id="PF09298"/>
    </source>
</evidence>
<dbReference type="InterPro" id="IPR015377">
    <property type="entry name" value="Fumarylacetoacetase_N"/>
</dbReference>
<proteinExistence type="inferred from homology"/>
<keyword evidence="2" id="KW-0106">Calcium</keyword>
<keyword evidence="2" id="KW-0378">Hydrolase</keyword>
<dbReference type="GO" id="GO:0004334">
    <property type="term" value="F:fumarylacetoacetase activity"/>
    <property type="evidence" value="ECO:0007669"/>
    <property type="project" value="UniProtKB-UniRule"/>
</dbReference>
<evidence type="ECO:0000313" key="4">
    <source>
        <dbReference type="EMBL" id="RUP50058.1"/>
    </source>
</evidence>
<dbReference type="Proteomes" id="UP000268093">
    <property type="component" value="Unassembled WGS sequence"/>
</dbReference>
<keyword evidence="5" id="KW-1185">Reference proteome</keyword>
<dbReference type="GO" id="GO:0006572">
    <property type="term" value="P:L-tyrosine catabolic process"/>
    <property type="evidence" value="ECO:0007669"/>
    <property type="project" value="UniProtKB-UniRule"/>
</dbReference>
<evidence type="ECO:0000256" key="1">
    <source>
        <dbReference type="ARBA" id="ARBA00022723"/>
    </source>
</evidence>
<dbReference type="PANTHER" id="PTHR43069:SF2">
    <property type="entry name" value="FUMARYLACETOACETASE"/>
    <property type="match status" value="1"/>
</dbReference>
<dbReference type="EMBL" id="RBNI01001717">
    <property type="protein sequence ID" value="RUP50058.1"/>
    <property type="molecule type" value="Genomic_DNA"/>
</dbReference>
<keyword evidence="2" id="KW-0460">Magnesium</keyword>
<feature type="domain" description="Fumarylacetoacetase N-terminal" evidence="3">
    <location>
        <begin position="101"/>
        <end position="140"/>
    </location>
</feature>
<keyword evidence="2" id="KW-0585">Phenylalanine catabolism</keyword>
<accession>A0A433DGT8</accession>
<dbReference type="Gene3D" id="2.30.30.230">
    <property type="entry name" value="Fumarylacetoacetase, N-terminal domain"/>
    <property type="match status" value="1"/>
</dbReference>
<name>A0A433DGT8_9FUNG</name>
<gene>
    <name evidence="4" type="ORF">BC936DRAFT_140508</name>
</gene>
<dbReference type="EC" id="3.7.1.2" evidence="2"/>
<comment type="pathway">
    <text evidence="2">Amino-acid degradation; L-phenylalanine degradation; acetoacetate and fumarate from L-phenylalanine: step 6/6.</text>
</comment>
<evidence type="ECO:0000256" key="2">
    <source>
        <dbReference type="RuleBase" id="RU366008"/>
    </source>
</evidence>
<protein>
    <recommendedName>
        <fullName evidence="2">Fumarylacetoacetase</fullName>
        <ecNumber evidence="2">3.7.1.2</ecNumber>
    </recommendedName>
    <alternativeName>
        <fullName evidence="2">Fumarylacetoacetate hydrolase</fullName>
    </alternativeName>
</protein>
<comment type="caution">
    <text evidence="4">The sequence shown here is derived from an EMBL/GenBank/DDBJ whole genome shotgun (WGS) entry which is preliminary data.</text>
</comment>
<dbReference type="PANTHER" id="PTHR43069">
    <property type="entry name" value="FUMARYLACETOACETASE"/>
    <property type="match status" value="1"/>
</dbReference>
<keyword evidence="1 2" id="KW-0479">Metal-binding</keyword>
<dbReference type="OrthoDB" id="9971669at2759"/>
<dbReference type="InterPro" id="IPR036462">
    <property type="entry name" value="Fumarylacetoacetase_N_sf"/>
</dbReference>
<comment type="cofactor">
    <cofactor evidence="2">
        <name>Mg(2+)</name>
        <dbReference type="ChEBI" id="CHEBI:18420"/>
    </cofactor>
    <cofactor evidence="2">
        <name>Ca(2+)</name>
        <dbReference type="ChEBI" id="CHEBI:29108"/>
    </cofactor>
</comment>
<dbReference type="AlphaFoldDB" id="A0A433DGT8"/>
<evidence type="ECO:0000313" key="5">
    <source>
        <dbReference type="Proteomes" id="UP000268093"/>
    </source>
</evidence>
<comment type="similarity">
    <text evidence="2">Belongs to the FAH family.</text>
</comment>
<dbReference type="Pfam" id="PF09298">
    <property type="entry name" value="FAA_hydrolase_N"/>
    <property type="match status" value="1"/>
</dbReference>
<dbReference type="GO" id="GO:0046872">
    <property type="term" value="F:metal ion binding"/>
    <property type="evidence" value="ECO:0007669"/>
    <property type="project" value="UniProtKB-UniRule"/>
</dbReference>
<comment type="catalytic activity">
    <reaction evidence="2">
        <text>4-fumarylacetoacetate + H2O = acetoacetate + fumarate + H(+)</text>
        <dbReference type="Rhea" id="RHEA:10244"/>
        <dbReference type="ChEBI" id="CHEBI:13705"/>
        <dbReference type="ChEBI" id="CHEBI:15377"/>
        <dbReference type="ChEBI" id="CHEBI:15378"/>
        <dbReference type="ChEBI" id="CHEBI:18034"/>
        <dbReference type="ChEBI" id="CHEBI:29806"/>
        <dbReference type="EC" id="3.7.1.2"/>
    </reaction>
</comment>